<dbReference type="AlphaFoldDB" id="A0AAV4M3C1"/>
<keyword evidence="3" id="KW-1185">Reference proteome</keyword>
<evidence type="ECO:0000256" key="1">
    <source>
        <dbReference type="SAM" id="MobiDB-lite"/>
    </source>
</evidence>
<evidence type="ECO:0000313" key="2">
    <source>
        <dbReference type="EMBL" id="GIX66743.1"/>
    </source>
</evidence>
<name>A0AAV4M3C1_CAEEX</name>
<dbReference type="EMBL" id="BPLR01001817">
    <property type="protein sequence ID" value="GIX66743.1"/>
    <property type="molecule type" value="Genomic_DNA"/>
</dbReference>
<feature type="region of interest" description="Disordered" evidence="1">
    <location>
        <begin position="137"/>
        <end position="169"/>
    </location>
</feature>
<protein>
    <submittedName>
        <fullName evidence="2">Uncharacterized protein</fullName>
    </submittedName>
</protein>
<dbReference type="Proteomes" id="UP001054945">
    <property type="component" value="Unassembled WGS sequence"/>
</dbReference>
<comment type="caution">
    <text evidence="2">The sequence shown here is derived from an EMBL/GenBank/DDBJ whole genome shotgun (WGS) entry which is preliminary data.</text>
</comment>
<reference evidence="2 3" key="1">
    <citation type="submission" date="2021-06" db="EMBL/GenBank/DDBJ databases">
        <title>Caerostris extrusa draft genome.</title>
        <authorList>
            <person name="Kono N."/>
            <person name="Arakawa K."/>
        </authorList>
    </citation>
    <scope>NUCLEOTIDE SEQUENCE [LARGE SCALE GENOMIC DNA]</scope>
</reference>
<organism evidence="2 3">
    <name type="scientific">Caerostris extrusa</name>
    <name type="common">Bark spider</name>
    <name type="synonym">Caerostris bankana</name>
    <dbReference type="NCBI Taxonomy" id="172846"/>
    <lineage>
        <taxon>Eukaryota</taxon>
        <taxon>Metazoa</taxon>
        <taxon>Ecdysozoa</taxon>
        <taxon>Arthropoda</taxon>
        <taxon>Chelicerata</taxon>
        <taxon>Arachnida</taxon>
        <taxon>Araneae</taxon>
        <taxon>Araneomorphae</taxon>
        <taxon>Entelegynae</taxon>
        <taxon>Araneoidea</taxon>
        <taxon>Araneidae</taxon>
        <taxon>Caerostris</taxon>
    </lineage>
</organism>
<accession>A0AAV4M3C1</accession>
<feature type="region of interest" description="Disordered" evidence="1">
    <location>
        <begin position="29"/>
        <end position="56"/>
    </location>
</feature>
<proteinExistence type="predicted"/>
<evidence type="ECO:0000313" key="3">
    <source>
        <dbReference type="Proteomes" id="UP001054945"/>
    </source>
</evidence>
<feature type="compositionally biased region" description="Basic and acidic residues" evidence="1">
    <location>
        <begin position="40"/>
        <end position="56"/>
    </location>
</feature>
<gene>
    <name evidence="2" type="ORF">CEXT_799661</name>
</gene>
<sequence>MPVAAFTTGRHFSADTLHSVPSREEAFKAQAPYHSRRKFGPRERGSKEKLGKEQINEKRTASGMIGSEFRKAITRTENDVMIHCPKGTHPHAHRSNPLNLPLSSLSCPPVINGISLCGFGPPNGYGSRYGLESEERKDCESEKGLRGIKGKGAPHPLTPRVRGSLMELQ</sequence>